<keyword evidence="3" id="KW-0479">Metal-binding</keyword>
<feature type="region of interest" description="Disordered" evidence="4">
    <location>
        <begin position="158"/>
        <end position="229"/>
    </location>
</feature>
<dbReference type="PROSITE" id="PS50157">
    <property type="entry name" value="ZINC_FINGER_C2H2_2"/>
    <property type="match status" value="1"/>
</dbReference>
<dbReference type="SUPFAM" id="SSF54695">
    <property type="entry name" value="POZ domain"/>
    <property type="match status" value="1"/>
</dbReference>
<dbReference type="SMART" id="SM00225">
    <property type="entry name" value="BTB"/>
    <property type="match status" value="1"/>
</dbReference>
<name>A0ABM1P4V1_DROAR</name>
<reference evidence="8" key="3">
    <citation type="submission" date="2025-08" db="UniProtKB">
        <authorList>
            <consortium name="RefSeq"/>
        </authorList>
    </citation>
    <scope>IDENTIFICATION</scope>
    <source>
        <tissue evidence="8">Whole organism</tissue>
    </source>
</reference>
<proteinExistence type="predicted"/>
<protein>
    <submittedName>
        <fullName evidence="8">Uncharacterized protein LOC108613349 isoform X1</fullName>
    </submittedName>
</protein>
<comment type="subcellular location">
    <subcellularLocation>
        <location evidence="1">Nucleus</location>
    </subcellularLocation>
</comment>
<feature type="compositionally biased region" description="Polar residues" evidence="4">
    <location>
        <begin position="700"/>
        <end position="713"/>
    </location>
</feature>
<evidence type="ECO:0000313" key="7">
    <source>
        <dbReference type="Proteomes" id="UP000694904"/>
    </source>
</evidence>
<reference evidence="7" key="2">
    <citation type="journal article" date="2016" name="G3 (Bethesda)">
        <title>Genome Evolution in Three Species of Cactophilic Drosophila.</title>
        <authorList>
            <person name="Sanchez-Flores A."/>
            <person name="Penazola F."/>
            <person name="Carpinteyro-Ponce J."/>
            <person name="Nazario-Yepiz N."/>
            <person name="Abreu-Goodger C."/>
            <person name="Machado C.A."/>
            <person name="Markow T.A."/>
        </authorList>
    </citation>
    <scope>NUCLEOTIDE SEQUENCE [LARGE SCALE GENOMIC DNA]</scope>
</reference>
<dbReference type="InterPro" id="IPR036236">
    <property type="entry name" value="Znf_C2H2_sf"/>
</dbReference>
<dbReference type="InterPro" id="IPR013087">
    <property type="entry name" value="Znf_C2H2_type"/>
</dbReference>
<reference evidence="7" key="1">
    <citation type="journal article" date="1997" name="Nucleic Acids Res.">
        <title>tRNAscan-SE: a program for improved detection of transfer RNA genes in genomic sequence.</title>
        <authorList>
            <person name="Lowe T.M."/>
            <person name="Eddy S.R."/>
        </authorList>
    </citation>
    <scope>NUCLEOTIDE SEQUENCE [LARGE SCALE GENOMIC DNA]</scope>
</reference>
<keyword evidence="2" id="KW-0539">Nucleus</keyword>
<dbReference type="Pfam" id="PF00096">
    <property type="entry name" value="zf-C2H2"/>
    <property type="match status" value="1"/>
</dbReference>
<dbReference type="RefSeq" id="XP_017862237.1">
    <property type="nucleotide sequence ID" value="XM_018006748.1"/>
</dbReference>
<keyword evidence="3" id="KW-0862">Zinc</keyword>
<keyword evidence="7" id="KW-1185">Reference proteome</keyword>
<dbReference type="PANTHER" id="PTHR23110">
    <property type="entry name" value="BTB DOMAIN TRANSCRIPTION FACTOR"/>
    <property type="match status" value="1"/>
</dbReference>
<dbReference type="GeneID" id="108613349"/>
<dbReference type="Pfam" id="PF00651">
    <property type="entry name" value="BTB"/>
    <property type="match status" value="1"/>
</dbReference>
<dbReference type="InterPro" id="IPR011333">
    <property type="entry name" value="SKP1/BTB/POZ_sf"/>
</dbReference>
<evidence type="ECO:0000313" key="8">
    <source>
        <dbReference type="RefSeq" id="XP_017862237.1"/>
    </source>
</evidence>
<dbReference type="SUPFAM" id="SSF57667">
    <property type="entry name" value="beta-beta-alpha zinc fingers"/>
    <property type="match status" value="1"/>
</dbReference>
<feature type="region of interest" description="Disordered" evidence="4">
    <location>
        <begin position="626"/>
        <end position="651"/>
    </location>
</feature>
<dbReference type="PROSITE" id="PS50097">
    <property type="entry name" value="BTB"/>
    <property type="match status" value="1"/>
</dbReference>
<sequence length="713" mass="76983">MAAENYHLKWDSHLSYLNTSIATLYKNEKFADVMLYSSYSNSGINSDIPTVGISAHKFILSSCSQFFATMFETAPITAPNGVLYIVLPPDLSHRAIQILVQYMYSGEATVSNDILNEVLRGGEILKIRGLCRTSTSSGASGTGHHLHHQREPSALYVSNGTRSSLAPPPPPPPMSSAQLPGDMYSNKPSSSSSSSSSARYSLDHLHTHPHSHTHPHQHHHHQQQHQQFRGLGASVMPKDSPVIVKSPKMASHTGLLSVASSSKLIAGGISVNKEVAIDPEDKCCYAAASQVESLPQSATAVTTTVAAPPPPPQMSICTEVGCNSCPLAAPATEQADSTLRRSDYAERERLVEEPLCERERDDVGMVYERRLRRERSCERAPPHEYFGHDAPHYEHVVKSYEVTTAPRLATPPHPHSFLTIKQEPTDWSTGNQSGALPNDNHELSQEAQLSPKQPLDFKINAVKLEANSTPQEDSEEHTLRDYNNFKLLVCEICQKSFEDTKMLVRHLGTHAAEPTGNVMGSSVSGTGSSSSSTANSNLALRALKTYVPKKRRRVSVSAVGSIGVLDKPLTLPIPHSHVQQQQENNMDHVTLLCDLCSTSFETPAEWVRHMNSQHTEIELAMFNSKKDGEQKGSSNNNNNNNNSSSASVSQMQHTVVSSAVANSPGAAAAAAAAVVHKKYLSASRLGGGQGQGLSNRGNGATTASPGLANSSTA</sequence>
<evidence type="ECO:0000259" key="6">
    <source>
        <dbReference type="PROSITE" id="PS50157"/>
    </source>
</evidence>
<dbReference type="InterPro" id="IPR000210">
    <property type="entry name" value="BTB/POZ_dom"/>
</dbReference>
<evidence type="ECO:0000256" key="2">
    <source>
        <dbReference type="ARBA" id="ARBA00023242"/>
    </source>
</evidence>
<feature type="compositionally biased region" description="Basic residues" evidence="4">
    <location>
        <begin position="207"/>
        <end position="223"/>
    </location>
</feature>
<evidence type="ECO:0000256" key="3">
    <source>
        <dbReference type="PROSITE-ProRule" id="PRU00042"/>
    </source>
</evidence>
<dbReference type="Proteomes" id="UP000694904">
    <property type="component" value="Chromosome 4"/>
</dbReference>
<keyword evidence="3" id="KW-0863">Zinc-finger</keyword>
<dbReference type="PROSITE" id="PS00028">
    <property type="entry name" value="ZINC_FINGER_C2H2_1"/>
    <property type="match status" value="2"/>
</dbReference>
<evidence type="ECO:0000256" key="1">
    <source>
        <dbReference type="ARBA" id="ARBA00004123"/>
    </source>
</evidence>
<accession>A0ABM1P4V1</accession>
<evidence type="ECO:0000259" key="5">
    <source>
        <dbReference type="PROSITE" id="PS50097"/>
    </source>
</evidence>
<dbReference type="InterPro" id="IPR051095">
    <property type="entry name" value="Dros_DevTransReg"/>
</dbReference>
<feature type="domain" description="BTB" evidence="5">
    <location>
        <begin position="31"/>
        <end position="112"/>
    </location>
</feature>
<feature type="region of interest" description="Disordered" evidence="4">
    <location>
        <begin position="684"/>
        <end position="713"/>
    </location>
</feature>
<feature type="domain" description="C2H2-type" evidence="6">
    <location>
        <begin position="488"/>
        <end position="515"/>
    </location>
</feature>
<dbReference type="SMART" id="SM00355">
    <property type="entry name" value="ZnF_C2H2"/>
    <property type="match status" value="2"/>
</dbReference>
<dbReference type="PANTHER" id="PTHR23110:SF93">
    <property type="entry name" value="ZINC FINGER AND BTB DOMAIN-CONTAINING PROTEIN 14-LIKE PROTEIN"/>
    <property type="match status" value="1"/>
</dbReference>
<dbReference type="Gene3D" id="3.30.710.10">
    <property type="entry name" value="Potassium Channel Kv1.1, Chain A"/>
    <property type="match status" value="1"/>
</dbReference>
<gene>
    <name evidence="8" type="primary">LOC108613349</name>
</gene>
<feature type="compositionally biased region" description="Low complexity" evidence="4">
    <location>
        <begin position="633"/>
        <end position="645"/>
    </location>
</feature>
<organism evidence="7 8">
    <name type="scientific">Drosophila arizonae</name>
    <name type="common">Fruit fly</name>
    <dbReference type="NCBI Taxonomy" id="7263"/>
    <lineage>
        <taxon>Eukaryota</taxon>
        <taxon>Metazoa</taxon>
        <taxon>Ecdysozoa</taxon>
        <taxon>Arthropoda</taxon>
        <taxon>Hexapoda</taxon>
        <taxon>Insecta</taxon>
        <taxon>Pterygota</taxon>
        <taxon>Neoptera</taxon>
        <taxon>Endopterygota</taxon>
        <taxon>Diptera</taxon>
        <taxon>Brachycera</taxon>
        <taxon>Muscomorpha</taxon>
        <taxon>Ephydroidea</taxon>
        <taxon>Drosophilidae</taxon>
        <taxon>Drosophila</taxon>
    </lineage>
</organism>
<evidence type="ECO:0000256" key="4">
    <source>
        <dbReference type="SAM" id="MobiDB-lite"/>
    </source>
</evidence>